<dbReference type="GeneID" id="18759413"/>
<dbReference type="OMA" id="SWKKGWW"/>
<dbReference type="AlphaFoldDB" id="K1WL96"/>
<reference evidence="1 2" key="1">
    <citation type="journal article" date="2012" name="BMC Genomics">
        <title>Sequencing the genome of Marssonina brunnea reveals fungus-poplar co-evolution.</title>
        <authorList>
            <person name="Zhu S."/>
            <person name="Cao Y.-Z."/>
            <person name="Jiang C."/>
            <person name="Tan B.-Y."/>
            <person name="Wang Z."/>
            <person name="Feng S."/>
            <person name="Zhang L."/>
            <person name="Su X.-H."/>
            <person name="Brejova B."/>
            <person name="Vinar T."/>
            <person name="Xu M."/>
            <person name="Wang M.-X."/>
            <person name="Zhang S.-G."/>
            <person name="Huang M.-R."/>
            <person name="Wu R."/>
            <person name="Zhou Y."/>
        </authorList>
    </citation>
    <scope>NUCLEOTIDE SEQUENCE [LARGE SCALE GENOMIC DNA]</scope>
    <source>
        <strain evidence="1 2">MB_m1</strain>
    </source>
</reference>
<dbReference type="STRING" id="1072389.K1WL96"/>
<protein>
    <recommendedName>
        <fullName evidence="3">Initiation-specific alpha-1,6-mannosyltransferase</fullName>
    </recommendedName>
</protein>
<dbReference type="EMBL" id="JH921433">
    <property type="protein sequence ID" value="EKD18485.1"/>
    <property type="molecule type" value="Genomic_DNA"/>
</dbReference>
<gene>
    <name evidence="1" type="ORF">MBM_03478</name>
</gene>
<dbReference type="Gene3D" id="3.90.550.20">
    <property type="match status" value="1"/>
</dbReference>
<evidence type="ECO:0000313" key="1">
    <source>
        <dbReference type="EMBL" id="EKD18485.1"/>
    </source>
</evidence>
<dbReference type="KEGG" id="mbe:MBM_03478"/>
<evidence type="ECO:0008006" key="3">
    <source>
        <dbReference type="Google" id="ProtNLM"/>
    </source>
</evidence>
<dbReference type="Pfam" id="PF04488">
    <property type="entry name" value="Gly_transf_sug"/>
    <property type="match status" value="1"/>
</dbReference>
<dbReference type="GO" id="GO:0006487">
    <property type="term" value="P:protein N-linked glycosylation"/>
    <property type="evidence" value="ECO:0007669"/>
    <property type="project" value="TreeGrafter"/>
</dbReference>
<dbReference type="HOGENOM" id="CLU_022381_3_1_1"/>
<dbReference type="Proteomes" id="UP000006753">
    <property type="component" value="Unassembled WGS sequence"/>
</dbReference>
<dbReference type="eggNOG" id="ENOG502SPPM">
    <property type="taxonomic scope" value="Eukaryota"/>
</dbReference>
<dbReference type="GO" id="GO:0000136">
    <property type="term" value="C:mannan polymerase complex"/>
    <property type="evidence" value="ECO:0007669"/>
    <property type="project" value="TreeGrafter"/>
</dbReference>
<dbReference type="InParanoid" id="K1WL96"/>
<dbReference type="RefSeq" id="XP_007291367.1">
    <property type="nucleotide sequence ID" value="XM_007291305.1"/>
</dbReference>
<sequence>MARFCEAGQNAMARFYRRRILRLLSVLLILLVLLYVLVAYEPVQLPLINHASKKIQYDTYPTYEYTSVYRQTADLAFENALDERLRELQRETLAQLPPEQQNLATNLTIWQVTTAEDAEGLKQWTEQWKNNNQDWYYSLITSPPAELYSHFESIPEIAETNDVSQRVRDDLTRYLLLWWHGGLYTEVDTWDRMPMRDCPPVVDVLRGQQHVSLMVGIEKDEPYLSAEQLRNWHWTRSFGFGLQTVWAPMKFDPILRTAIVRTISHARTQNSRAKEWWRGSVGKYMAKTDDSGEVSGKGMFTDLVLEVLSENLKEDHKIRDRAAGLERRVTWKKFRALKEPVWLDQRQLKEGKEKDMRGLAVLPVTYWANGQSHSNSGAYDQLNACVNWVPGYRPK</sequence>
<name>K1WL96_MARBU</name>
<dbReference type="GO" id="GO:0000009">
    <property type="term" value="F:alpha-1,6-mannosyltransferase activity"/>
    <property type="evidence" value="ECO:0007669"/>
    <property type="project" value="InterPro"/>
</dbReference>
<proteinExistence type="predicted"/>
<evidence type="ECO:0000313" key="2">
    <source>
        <dbReference type="Proteomes" id="UP000006753"/>
    </source>
</evidence>
<dbReference type="InterPro" id="IPR007577">
    <property type="entry name" value="GlycoTrfase_DXD_sugar-bd_CS"/>
</dbReference>
<dbReference type="PANTHER" id="PTHR31834">
    <property type="entry name" value="INITIATION-SPECIFIC ALPHA-1,6-MANNOSYLTRANSFERASE"/>
    <property type="match status" value="1"/>
</dbReference>
<dbReference type="PANTHER" id="PTHR31834:SF9">
    <property type="entry name" value="INITIATION-SPECIFIC ALPHA-1,6-MANNOSYLTRANSFERASE"/>
    <property type="match status" value="1"/>
</dbReference>
<dbReference type="OrthoDB" id="409543at2759"/>
<keyword evidence="2" id="KW-1185">Reference proteome</keyword>
<organism evidence="1 2">
    <name type="scientific">Marssonina brunnea f. sp. multigermtubi (strain MB_m1)</name>
    <name type="common">Marssonina leaf spot fungus</name>
    <dbReference type="NCBI Taxonomy" id="1072389"/>
    <lineage>
        <taxon>Eukaryota</taxon>
        <taxon>Fungi</taxon>
        <taxon>Dikarya</taxon>
        <taxon>Ascomycota</taxon>
        <taxon>Pezizomycotina</taxon>
        <taxon>Leotiomycetes</taxon>
        <taxon>Helotiales</taxon>
        <taxon>Drepanopezizaceae</taxon>
        <taxon>Drepanopeziza</taxon>
    </lineage>
</organism>
<accession>K1WL96</accession>
<dbReference type="InterPro" id="IPR039367">
    <property type="entry name" value="Och1-like"/>
</dbReference>